<comment type="similarity">
    <text evidence="1 4">Belongs to the 5-formyltetrahydrofolate cyclo-ligase family.</text>
</comment>
<dbReference type="OrthoDB" id="9801938at2"/>
<evidence type="ECO:0000313" key="6">
    <source>
        <dbReference type="Proteomes" id="UP000219465"/>
    </source>
</evidence>
<reference evidence="6" key="1">
    <citation type="submission" date="2017-08" db="EMBL/GenBank/DDBJ databases">
        <authorList>
            <person name="Varghese N."/>
            <person name="Submissions S."/>
        </authorList>
    </citation>
    <scope>NUCLEOTIDE SEQUENCE [LARGE SCALE GENOMIC DNA]</scope>
    <source>
        <strain evidence="6">KCTC 23107</strain>
    </source>
</reference>
<accession>A0A286HTY6</accession>
<dbReference type="PANTHER" id="PTHR23407:SF1">
    <property type="entry name" value="5-FORMYLTETRAHYDROFOLATE CYCLO-LIGASE"/>
    <property type="match status" value="1"/>
</dbReference>
<dbReference type="NCBIfam" id="TIGR02727">
    <property type="entry name" value="MTHFS_bact"/>
    <property type="match status" value="1"/>
</dbReference>
<dbReference type="EC" id="6.3.3.2" evidence="4"/>
<evidence type="ECO:0000256" key="3">
    <source>
        <dbReference type="ARBA" id="ARBA00022840"/>
    </source>
</evidence>
<comment type="cofactor">
    <cofactor evidence="4">
        <name>Mg(2+)</name>
        <dbReference type="ChEBI" id="CHEBI:18420"/>
    </cofactor>
</comment>
<keyword evidence="4" id="KW-0479">Metal-binding</keyword>
<evidence type="ECO:0000256" key="4">
    <source>
        <dbReference type="RuleBase" id="RU361279"/>
    </source>
</evidence>
<dbReference type="PANTHER" id="PTHR23407">
    <property type="entry name" value="ATPASE INHIBITOR/5-FORMYLTETRAHYDROFOLATE CYCLO-LIGASE"/>
    <property type="match status" value="1"/>
</dbReference>
<dbReference type="GO" id="GO:0046872">
    <property type="term" value="F:metal ion binding"/>
    <property type="evidence" value="ECO:0007669"/>
    <property type="project" value="UniProtKB-KW"/>
</dbReference>
<evidence type="ECO:0000256" key="1">
    <source>
        <dbReference type="ARBA" id="ARBA00010638"/>
    </source>
</evidence>
<dbReference type="RefSeq" id="WP_097105295.1">
    <property type="nucleotide sequence ID" value="NZ_OCPC01000001.1"/>
</dbReference>
<dbReference type="GO" id="GO:0009396">
    <property type="term" value="P:folic acid-containing compound biosynthetic process"/>
    <property type="evidence" value="ECO:0007669"/>
    <property type="project" value="TreeGrafter"/>
</dbReference>
<gene>
    <name evidence="5" type="ORF">SAMN05877838_0829</name>
</gene>
<name>A0A286HTY6_9HYPH</name>
<dbReference type="Gene3D" id="3.40.50.10420">
    <property type="entry name" value="NagB/RpiA/CoA transferase-like"/>
    <property type="match status" value="1"/>
</dbReference>
<dbReference type="Proteomes" id="UP000219465">
    <property type="component" value="Unassembled WGS sequence"/>
</dbReference>
<dbReference type="SUPFAM" id="SSF100950">
    <property type="entry name" value="NagB/RpiA/CoA transferase-like"/>
    <property type="match status" value="1"/>
</dbReference>
<keyword evidence="6" id="KW-1185">Reference proteome</keyword>
<dbReference type="GO" id="GO:0030272">
    <property type="term" value="F:5-formyltetrahydrofolate cyclo-ligase activity"/>
    <property type="evidence" value="ECO:0007669"/>
    <property type="project" value="UniProtKB-EC"/>
</dbReference>
<proteinExistence type="inferred from homology"/>
<evidence type="ECO:0000313" key="5">
    <source>
        <dbReference type="EMBL" id="SOE11323.1"/>
    </source>
</evidence>
<keyword evidence="4" id="KW-0460">Magnesium</keyword>
<sequence length="222" mass="24357">MSDDEEDELPGSPVCFAEMLVDGHVIDPQTWKDVSVFRKAERARLYAARQALAVDERTAMVARISARLTEILGDVSGKAIAAYWPIRGEINLRPWMVEASNRGARICLPVVIEKDQPVEFHRWEPGSAMAKGIWNIPVPADAVPVEPDVVIVPLLGVDEVGYRLGNGGGYYDRTLARLPGDLLTIGVGQAFARMKTIFPMPWDIPMKQVVLGDGSVIDHGAK</sequence>
<dbReference type="InterPro" id="IPR002698">
    <property type="entry name" value="FTHF_cligase"/>
</dbReference>
<keyword evidence="2 4" id="KW-0547">Nucleotide-binding</keyword>
<keyword evidence="3 4" id="KW-0067">ATP-binding</keyword>
<dbReference type="Pfam" id="PF01812">
    <property type="entry name" value="5-FTHF_cyc-lig"/>
    <property type="match status" value="1"/>
</dbReference>
<comment type="catalytic activity">
    <reaction evidence="4">
        <text>(6S)-5-formyl-5,6,7,8-tetrahydrofolate + ATP = (6R)-5,10-methenyltetrahydrofolate + ADP + phosphate</text>
        <dbReference type="Rhea" id="RHEA:10488"/>
        <dbReference type="ChEBI" id="CHEBI:30616"/>
        <dbReference type="ChEBI" id="CHEBI:43474"/>
        <dbReference type="ChEBI" id="CHEBI:57455"/>
        <dbReference type="ChEBI" id="CHEBI:57457"/>
        <dbReference type="ChEBI" id="CHEBI:456216"/>
        <dbReference type="EC" id="6.3.3.2"/>
    </reaction>
</comment>
<dbReference type="InterPro" id="IPR037171">
    <property type="entry name" value="NagB/RpiA_transferase-like"/>
</dbReference>
<dbReference type="GO" id="GO:0035999">
    <property type="term" value="P:tetrahydrofolate interconversion"/>
    <property type="evidence" value="ECO:0007669"/>
    <property type="project" value="TreeGrafter"/>
</dbReference>
<dbReference type="EMBL" id="OCPC01000001">
    <property type="protein sequence ID" value="SOE11323.1"/>
    <property type="molecule type" value="Genomic_DNA"/>
</dbReference>
<dbReference type="GO" id="GO:0005524">
    <property type="term" value="F:ATP binding"/>
    <property type="evidence" value="ECO:0007669"/>
    <property type="project" value="UniProtKB-KW"/>
</dbReference>
<protein>
    <recommendedName>
        <fullName evidence="4">5-formyltetrahydrofolate cyclo-ligase</fullName>
        <ecNumber evidence="4">6.3.3.2</ecNumber>
    </recommendedName>
</protein>
<dbReference type="AlphaFoldDB" id="A0A286HTY6"/>
<organism evidence="5 6">
    <name type="scientific">Hoeflea halophila</name>
    <dbReference type="NCBI Taxonomy" id="714899"/>
    <lineage>
        <taxon>Bacteria</taxon>
        <taxon>Pseudomonadati</taxon>
        <taxon>Pseudomonadota</taxon>
        <taxon>Alphaproteobacteria</taxon>
        <taxon>Hyphomicrobiales</taxon>
        <taxon>Rhizobiaceae</taxon>
        <taxon>Hoeflea</taxon>
    </lineage>
</organism>
<dbReference type="InterPro" id="IPR024185">
    <property type="entry name" value="FTHF_cligase-like_sf"/>
</dbReference>
<evidence type="ECO:0000256" key="2">
    <source>
        <dbReference type="ARBA" id="ARBA00022741"/>
    </source>
</evidence>